<dbReference type="EMBL" id="JARBJD010000024">
    <property type="protein sequence ID" value="KAK2960213.1"/>
    <property type="molecule type" value="Genomic_DNA"/>
</dbReference>
<reference evidence="2 3" key="1">
    <citation type="journal article" date="2022" name="bioRxiv">
        <title>Genomics of Preaxostyla Flagellates Illuminates Evolutionary Transitions and the Path Towards Mitochondrial Loss.</title>
        <authorList>
            <person name="Novak L.V.F."/>
            <person name="Treitli S.C."/>
            <person name="Pyrih J."/>
            <person name="Halakuc P."/>
            <person name="Pipaliya S.V."/>
            <person name="Vacek V."/>
            <person name="Brzon O."/>
            <person name="Soukal P."/>
            <person name="Eme L."/>
            <person name="Dacks J.B."/>
            <person name="Karnkowska A."/>
            <person name="Elias M."/>
            <person name="Hampl V."/>
        </authorList>
    </citation>
    <scope>NUCLEOTIDE SEQUENCE [LARGE SCALE GENOMIC DNA]</scope>
    <source>
        <strain evidence="2">NAU3</strain>
        <tissue evidence="2">Gut</tissue>
    </source>
</reference>
<evidence type="ECO:0008006" key="4">
    <source>
        <dbReference type="Google" id="ProtNLM"/>
    </source>
</evidence>
<protein>
    <recommendedName>
        <fullName evidence="4">Saposin B-type domain-containing protein</fullName>
    </recommendedName>
</protein>
<gene>
    <name evidence="2" type="ORF">BLNAU_4766</name>
</gene>
<sequence>MNTLLLPSASPSLHSTVFINCHSLVARHSKHPRPSRDHRPELSPAPNSTCTQTPRHRMISCATHNSLDCSAPSSRSSVECVLQLCKTAKTVPSTKQRSLICTLCTTALNEITFSELDSLLIKIGVASCASTQNSNPCAVTNCLSDKPGGFDGCARFLIEPLIVKERWRC</sequence>
<dbReference type="Proteomes" id="UP001281761">
    <property type="component" value="Unassembled WGS sequence"/>
</dbReference>
<evidence type="ECO:0000313" key="3">
    <source>
        <dbReference type="Proteomes" id="UP001281761"/>
    </source>
</evidence>
<accession>A0ABQ9Y8Y6</accession>
<name>A0ABQ9Y8Y6_9EUKA</name>
<comment type="caution">
    <text evidence="2">The sequence shown here is derived from an EMBL/GenBank/DDBJ whole genome shotgun (WGS) entry which is preliminary data.</text>
</comment>
<proteinExistence type="predicted"/>
<organism evidence="2 3">
    <name type="scientific">Blattamonas nauphoetae</name>
    <dbReference type="NCBI Taxonomy" id="2049346"/>
    <lineage>
        <taxon>Eukaryota</taxon>
        <taxon>Metamonada</taxon>
        <taxon>Preaxostyla</taxon>
        <taxon>Oxymonadida</taxon>
        <taxon>Blattamonas</taxon>
    </lineage>
</organism>
<evidence type="ECO:0000256" key="1">
    <source>
        <dbReference type="SAM" id="MobiDB-lite"/>
    </source>
</evidence>
<keyword evidence="3" id="KW-1185">Reference proteome</keyword>
<evidence type="ECO:0000313" key="2">
    <source>
        <dbReference type="EMBL" id="KAK2960213.1"/>
    </source>
</evidence>
<feature type="region of interest" description="Disordered" evidence="1">
    <location>
        <begin position="29"/>
        <end position="51"/>
    </location>
</feature>